<reference evidence="2" key="1">
    <citation type="submission" date="2018-01" db="EMBL/GenBank/DDBJ databases">
        <authorList>
            <person name="Mao J.F."/>
        </authorList>
    </citation>
    <scope>NUCLEOTIDE SEQUENCE</scope>
    <source>
        <strain evidence="2">Huo1</strain>
        <tissue evidence="2">Leaf</tissue>
    </source>
</reference>
<dbReference type="GO" id="GO:0006952">
    <property type="term" value="P:defense response"/>
    <property type="evidence" value="ECO:0007669"/>
    <property type="project" value="InterPro"/>
</dbReference>
<protein>
    <recommendedName>
        <fullName evidence="1">Bet v I/Major latex protein domain-containing protein</fullName>
    </recommendedName>
</protein>
<evidence type="ECO:0000313" key="2">
    <source>
        <dbReference type="EMBL" id="KAG6407772.1"/>
    </source>
</evidence>
<dbReference type="Pfam" id="PF00407">
    <property type="entry name" value="Bet_v_1"/>
    <property type="match status" value="1"/>
</dbReference>
<name>A0A8X8ZK00_SALSN</name>
<organism evidence="2">
    <name type="scientific">Salvia splendens</name>
    <name type="common">Scarlet sage</name>
    <dbReference type="NCBI Taxonomy" id="180675"/>
    <lineage>
        <taxon>Eukaryota</taxon>
        <taxon>Viridiplantae</taxon>
        <taxon>Streptophyta</taxon>
        <taxon>Embryophyta</taxon>
        <taxon>Tracheophyta</taxon>
        <taxon>Spermatophyta</taxon>
        <taxon>Magnoliopsida</taxon>
        <taxon>eudicotyledons</taxon>
        <taxon>Gunneridae</taxon>
        <taxon>Pentapetalae</taxon>
        <taxon>asterids</taxon>
        <taxon>lamiids</taxon>
        <taxon>Lamiales</taxon>
        <taxon>Lamiaceae</taxon>
        <taxon>Nepetoideae</taxon>
        <taxon>Mentheae</taxon>
        <taxon>Salviinae</taxon>
        <taxon>Salvia</taxon>
        <taxon>Salvia subgen. Calosphace</taxon>
        <taxon>core Calosphace</taxon>
    </lineage>
</organism>
<dbReference type="InterPro" id="IPR023393">
    <property type="entry name" value="START-like_dom_sf"/>
</dbReference>
<gene>
    <name evidence="2" type="ORF">SASPL_130770</name>
</gene>
<dbReference type="InterPro" id="IPR051761">
    <property type="entry name" value="MLP-like_ligand-binding"/>
</dbReference>
<evidence type="ECO:0000313" key="3">
    <source>
        <dbReference type="Proteomes" id="UP000298416"/>
    </source>
</evidence>
<reference evidence="2" key="2">
    <citation type="submission" date="2020-08" db="EMBL/GenBank/DDBJ databases">
        <title>Plant Genome Project.</title>
        <authorList>
            <person name="Zhang R.-G."/>
        </authorList>
    </citation>
    <scope>NUCLEOTIDE SEQUENCE</scope>
    <source>
        <strain evidence="2">Huo1</strain>
        <tissue evidence="2">Leaf</tissue>
    </source>
</reference>
<feature type="domain" description="Bet v I/Major latex protein" evidence="1">
    <location>
        <begin position="1"/>
        <end position="139"/>
    </location>
</feature>
<sequence>MGKLVSQISIRWEGEVFQLFLSPNHFSNICPDIIHSVDLVASQWGSVDSIILWNYNIEIIEAVNYENKSIRYKVIEGDVMQVYNEFKICVDVSAINEEENLVTWTNEYDKKSEAMPEPTLILEAGLAMTKQIENHPIIFPN</sequence>
<dbReference type="InterPro" id="IPR000916">
    <property type="entry name" value="Bet_v_I/MLP"/>
</dbReference>
<dbReference type="SUPFAM" id="SSF55961">
    <property type="entry name" value="Bet v1-like"/>
    <property type="match status" value="1"/>
</dbReference>
<dbReference type="SMART" id="SM01037">
    <property type="entry name" value="Bet_v_1"/>
    <property type="match status" value="1"/>
</dbReference>
<accession>A0A8X8ZK00</accession>
<dbReference type="EMBL" id="PNBA02000011">
    <property type="protein sequence ID" value="KAG6407772.1"/>
    <property type="molecule type" value="Genomic_DNA"/>
</dbReference>
<dbReference type="Proteomes" id="UP000298416">
    <property type="component" value="Unassembled WGS sequence"/>
</dbReference>
<evidence type="ECO:0000259" key="1">
    <source>
        <dbReference type="SMART" id="SM01037"/>
    </source>
</evidence>
<dbReference type="PANTHER" id="PTHR31907">
    <property type="entry name" value="MLP-LIKE PROTEIN 423"/>
    <property type="match status" value="1"/>
</dbReference>
<keyword evidence="3" id="KW-1185">Reference proteome</keyword>
<proteinExistence type="predicted"/>
<dbReference type="Gene3D" id="3.30.530.20">
    <property type="match status" value="1"/>
</dbReference>
<comment type="caution">
    <text evidence="2">The sequence shown here is derived from an EMBL/GenBank/DDBJ whole genome shotgun (WGS) entry which is preliminary data.</text>
</comment>
<dbReference type="AlphaFoldDB" id="A0A8X8ZK00"/>